<keyword evidence="3" id="KW-0560">Oxidoreductase</keyword>
<dbReference type="InterPro" id="IPR013149">
    <property type="entry name" value="ADH-like_C"/>
</dbReference>
<dbReference type="SMART" id="SM00829">
    <property type="entry name" value="PKS_ER"/>
    <property type="match status" value="1"/>
</dbReference>
<proteinExistence type="inferred from homology"/>
<name>A0ABR0EPA3_ZASCE</name>
<organism evidence="5 6">
    <name type="scientific">Zasmidium cellare</name>
    <name type="common">Wine cellar mold</name>
    <name type="synonym">Racodium cellare</name>
    <dbReference type="NCBI Taxonomy" id="395010"/>
    <lineage>
        <taxon>Eukaryota</taxon>
        <taxon>Fungi</taxon>
        <taxon>Dikarya</taxon>
        <taxon>Ascomycota</taxon>
        <taxon>Pezizomycotina</taxon>
        <taxon>Dothideomycetes</taxon>
        <taxon>Dothideomycetidae</taxon>
        <taxon>Mycosphaerellales</taxon>
        <taxon>Mycosphaerellaceae</taxon>
        <taxon>Zasmidium</taxon>
    </lineage>
</organism>
<comment type="caution">
    <text evidence="5">The sequence shown here is derived from an EMBL/GenBank/DDBJ whole genome shotgun (WGS) entry which is preliminary data.</text>
</comment>
<dbReference type="Gene3D" id="3.40.50.720">
    <property type="entry name" value="NAD(P)-binding Rossmann-like Domain"/>
    <property type="match status" value="1"/>
</dbReference>
<dbReference type="InterPro" id="IPR013154">
    <property type="entry name" value="ADH-like_N"/>
</dbReference>
<dbReference type="InterPro" id="IPR020843">
    <property type="entry name" value="ER"/>
</dbReference>
<evidence type="ECO:0000259" key="4">
    <source>
        <dbReference type="SMART" id="SM00829"/>
    </source>
</evidence>
<comment type="similarity">
    <text evidence="1">Belongs to the zinc-containing alcohol dehydrogenase family.</text>
</comment>
<evidence type="ECO:0000256" key="2">
    <source>
        <dbReference type="ARBA" id="ARBA00011245"/>
    </source>
</evidence>
<dbReference type="PANTHER" id="PTHR45348">
    <property type="entry name" value="HYPOTHETICAL OXIDOREDUCTASE (EUROFUNG)"/>
    <property type="match status" value="1"/>
</dbReference>
<protein>
    <recommendedName>
        <fullName evidence="4">Enoyl reductase (ER) domain-containing protein</fullName>
    </recommendedName>
</protein>
<evidence type="ECO:0000313" key="5">
    <source>
        <dbReference type="EMBL" id="KAK4502995.1"/>
    </source>
</evidence>
<accession>A0ABR0EPA3</accession>
<reference evidence="5 6" key="1">
    <citation type="journal article" date="2023" name="G3 (Bethesda)">
        <title>A chromosome-level genome assembly of Zasmidium syzygii isolated from banana leaves.</title>
        <authorList>
            <person name="van Westerhoven A.C."/>
            <person name="Mehrabi R."/>
            <person name="Talebi R."/>
            <person name="Steentjes M.B.F."/>
            <person name="Corcolon B."/>
            <person name="Chong P.A."/>
            <person name="Kema G.H.J."/>
            <person name="Seidl M.F."/>
        </authorList>
    </citation>
    <scope>NUCLEOTIDE SEQUENCE [LARGE SCALE GENOMIC DNA]</scope>
    <source>
        <strain evidence="5 6">P124</strain>
    </source>
</reference>
<comment type="subunit">
    <text evidence="2">Monomer.</text>
</comment>
<dbReference type="CDD" id="cd08249">
    <property type="entry name" value="enoyl_reductase_like"/>
    <property type="match status" value="1"/>
</dbReference>
<dbReference type="InterPro" id="IPR011032">
    <property type="entry name" value="GroES-like_sf"/>
</dbReference>
<evidence type="ECO:0000313" key="6">
    <source>
        <dbReference type="Proteomes" id="UP001305779"/>
    </source>
</evidence>
<evidence type="ECO:0000256" key="1">
    <source>
        <dbReference type="ARBA" id="ARBA00008072"/>
    </source>
</evidence>
<dbReference type="Pfam" id="PF08240">
    <property type="entry name" value="ADH_N"/>
    <property type="match status" value="1"/>
</dbReference>
<dbReference type="EMBL" id="JAXOVC010000004">
    <property type="protein sequence ID" value="KAK4502995.1"/>
    <property type="molecule type" value="Genomic_DNA"/>
</dbReference>
<dbReference type="SUPFAM" id="SSF51735">
    <property type="entry name" value="NAD(P)-binding Rossmann-fold domains"/>
    <property type="match status" value="1"/>
</dbReference>
<evidence type="ECO:0000256" key="3">
    <source>
        <dbReference type="ARBA" id="ARBA00023002"/>
    </source>
</evidence>
<dbReference type="Proteomes" id="UP001305779">
    <property type="component" value="Unassembled WGS sequence"/>
</dbReference>
<dbReference type="PANTHER" id="PTHR45348:SF2">
    <property type="entry name" value="ZINC-TYPE ALCOHOL DEHYDROGENASE-LIKE PROTEIN C2E1P3.01"/>
    <property type="match status" value="1"/>
</dbReference>
<sequence>MPQQQQRAVFVREIKKPVELGTRDIPTPEDGQVLIKVTATMLLPHDAYGRDMGLFMYDKLPYIPGANVAGVIEQIQGSSAFKKGDHIFGMSDFETPLPDQQGLQEYAVLNNDDIAKVPEGFSDDQAVSLPVNIITSFLALFDSKYGLGFPSPWESGSESSVKDKSLVIVGGGSSTGKLAIQLAKIAGFGQITTIAGLKNEAELMKMGATHVVDRHGTNEGVVSQVHTITGKDVTLVLDTVNQSFELATSLLSKNKESKLVTFLPNYQPEALAEQRPKAKGIFVEGGNPRLEPYRQHFWKHVTEWLAAGKILPTSYWTLDGLENVDKINAVLDGYMAGSGGAQLIVHP</sequence>
<feature type="domain" description="Enoyl reductase (ER)" evidence="4">
    <location>
        <begin position="21"/>
        <end position="345"/>
    </location>
</feature>
<dbReference type="Pfam" id="PF00107">
    <property type="entry name" value="ADH_zinc_N"/>
    <property type="match status" value="1"/>
</dbReference>
<dbReference type="InterPro" id="IPR036291">
    <property type="entry name" value="NAD(P)-bd_dom_sf"/>
</dbReference>
<keyword evidence="6" id="KW-1185">Reference proteome</keyword>
<dbReference type="Gene3D" id="3.90.180.10">
    <property type="entry name" value="Medium-chain alcohol dehydrogenases, catalytic domain"/>
    <property type="match status" value="1"/>
</dbReference>
<dbReference type="SUPFAM" id="SSF50129">
    <property type="entry name" value="GroES-like"/>
    <property type="match status" value="1"/>
</dbReference>
<dbReference type="InterPro" id="IPR047122">
    <property type="entry name" value="Trans-enoyl_RdTase-like"/>
</dbReference>
<gene>
    <name evidence="5" type="ORF">PRZ48_006422</name>
</gene>